<comment type="caution">
    <text evidence="4">The sequence shown here is derived from an EMBL/GenBank/DDBJ whole genome shotgun (WGS) entry which is preliminary data.</text>
</comment>
<dbReference type="RefSeq" id="WP_007549805.1">
    <property type="nucleotide sequence ID" value="NZ_AFPU01000001.1"/>
</dbReference>
<dbReference type="InterPro" id="IPR000644">
    <property type="entry name" value="CBS_dom"/>
</dbReference>
<evidence type="ECO:0000256" key="1">
    <source>
        <dbReference type="ARBA" id="ARBA00023122"/>
    </source>
</evidence>
<evidence type="ECO:0000313" key="5">
    <source>
        <dbReference type="Proteomes" id="UP000004440"/>
    </source>
</evidence>
<name>F9CV22_9ARCH</name>
<proteinExistence type="predicted"/>
<evidence type="ECO:0000259" key="3">
    <source>
        <dbReference type="PROSITE" id="PS51371"/>
    </source>
</evidence>
<sequence>MEFFGSKKNKDASNNNLEKELSQILVKEIMAKELIIAPQSTTIYQISKMMEQGIGSVFVKKDAETMGIITDRDFAIKVAANKYPLDMTVENVASFPVETISPNKSILEAAKKMAAKKIRKLAVSENNKIIGIITTSDIIRQLSKFQK</sequence>
<dbReference type="Pfam" id="PF00571">
    <property type="entry name" value="CBS"/>
    <property type="match status" value="2"/>
</dbReference>
<organism evidence="4 5">
    <name type="scientific">Nitrosarchaeum koreense MY1</name>
    <dbReference type="NCBI Taxonomy" id="1001994"/>
    <lineage>
        <taxon>Archaea</taxon>
        <taxon>Nitrososphaerota</taxon>
        <taxon>Nitrososphaeria</taxon>
        <taxon>Nitrosopumilales</taxon>
        <taxon>Nitrosopumilaceae</taxon>
        <taxon>Nitrosarchaeum</taxon>
    </lineage>
</organism>
<dbReference type="SUPFAM" id="SSF54631">
    <property type="entry name" value="CBS-domain pair"/>
    <property type="match status" value="1"/>
</dbReference>
<gene>
    <name evidence="4" type="ORF">MY1_0367</name>
</gene>
<dbReference type="InterPro" id="IPR046342">
    <property type="entry name" value="CBS_dom_sf"/>
</dbReference>
<keyword evidence="1 2" id="KW-0129">CBS domain</keyword>
<dbReference type="STRING" id="1001994.MY1_0367"/>
<evidence type="ECO:0000256" key="2">
    <source>
        <dbReference type="PROSITE-ProRule" id="PRU00703"/>
    </source>
</evidence>
<dbReference type="PANTHER" id="PTHR43080">
    <property type="entry name" value="CBS DOMAIN-CONTAINING PROTEIN CBSX3, MITOCHONDRIAL"/>
    <property type="match status" value="1"/>
</dbReference>
<dbReference type="PANTHER" id="PTHR43080:SF2">
    <property type="entry name" value="CBS DOMAIN-CONTAINING PROTEIN"/>
    <property type="match status" value="1"/>
</dbReference>
<dbReference type="AlphaFoldDB" id="F9CV22"/>
<protein>
    <submittedName>
        <fullName evidence="4">Putative signal-transduction protein with CBS domains</fullName>
    </submittedName>
</protein>
<dbReference type="EMBL" id="AFPU01000001">
    <property type="protein sequence ID" value="EGP93137.1"/>
    <property type="molecule type" value="Genomic_DNA"/>
</dbReference>
<dbReference type="InterPro" id="IPR051257">
    <property type="entry name" value="Diverse_CBS-Domain"/>
</dbReference>
<dbReference type="SMART" id="SM00116">
    <property type="entry name" value="CBS"/>
    <property type="match status" value="2"/>
</dbReference>
<dbReference type="Gene3D" id="3.10.580.10">
    <property type="entry name" value="CBS-domain"/>
    <property type="match status" value="1"/>
</dbReference>
<reference evidence="4 5" key="1">
    <citation type="journal article" date="2011" name="J. Bacteriol.">
        <title>Genome Sequence of an Ammonia-Oxidizing Soil Archaeon, "Candidatus Nitrosoarchaeum koreensis" MY1.</title>
        <authorList>
            <person name="Kim B.K."/>
            <person name="Jung M.Y."/>
            <person name="Yu D.S."/>
            <person name="Park S.J."/>
            <person name="Oh T.K."/>
            <person name="Rhee S.K."/>
            <person name="Kim J.F."/>
        </authorList>
    </citation>
    <scope>NUCLEOTIDE SEQUENCE [LARGE SCALE GENOMIC DNA]</scope>
    <source>
        <strain evidence="4 5">MY1</strain>
    </source>
</reference>
<accession>F9CV22</accession>
<evidence type="ECO:0000313" key="4">
    <source>
        <dbReference type="EMBL" id="EGP93137.1"/>
    </source>
</evidence>
<feature type="domain" description="CBS" evidence="3">
    <location>
        <begin position="93"/>
        <end position="147"/>
    </location>
</feature>
<dbReference type="Proteomes" id="UP000004440">
    <property type="component" value="Unassembled WGS sequence"/>
</dbReference>
<dbReference type="PROSITE" id="PS51371">
    <property type="entry name" value="CBS"/>
    <property type="match status" value="1"/>
</dbReference>
<keyword evidence="5" id="KW-1185">Reference proteome</keyword>